<evidence type="ECO:0000313" key="1">
    <source>
        <dbReference type="EMBL" id="QGY43133.1"/>
    </source>
</evidence>
<protein>
    <submittedName>
        <fullName evidence="1">DUF4831 family protein</fullName>
    </submittedName>
</protein>
<accession>A0A6I6JUN7</accession>
<name>A0A6I6JUN7_9BACT</name>
<dbReference type="EMBL" id="CP046401">
    <property type="protein sequence ID" value="QGY43133.1"/>
    <property type="molecule type" value="Genomic_DNA"/>
</dbReference>
<dbReference type="RefSeq" id="WP_158863962.1">
    <property type="nucleotide sequence ID" value="NZ_CP046401.1"/>
</dbReference>
<dbReference type="Pfam" id="PF16115">
    <property type="entry name" value="DUF4831"/>
    <property type="match status" value="1"/>
</dbReference>
<keyword evidence="2" id="KW-1185">Reference proteome</keyword>
<dbReference type="Proteomes" id="UP000428260">
    <property type="component" value="Chromosome"/>
</dbReference>
<gene>
    <name evidence="1" type="ORF">GM418_05510</name>
</gene>
<sequence>MKKLLISILVISIVIPAFGQRRKKDDEEAVPTFVEGIVYALPRTGVRVYVKVVQEKFVPGPYAAYAEQLLGITNAKNREAVKWSFEDVKMETFAEPDPDQVYKALGDASFLLNLTPDGRLAGINSEFTAETGPTVKSNEFITTPEYDDGFSFENFNDSPMYTTGDSTNNFRPVRKTVEEKASDAALRVLECRLNQYDIVSGLLDEFHPDGDAYRISLDELKQMEKNYLSLFTGRTTYSHEVFSFDFVPTASGSNGEIAFRFSDEKGVVPSTDLSGKPVMLKVEPQNDLEKKYTGLVKSDNPVAGESGVYYRMPGVGTVSLIYELKTIASVRTAIAQFGSVAPVPEELLFGDYSLKIHPETGAIESVSKK</sequence>
<proteinExistence type="predicted"/>
<evidence type="ECO:0000313" key="2">
    <source>
        <dbReference type="Proteomes" id="UP000428260"/>
    </source>
</evidence>
<dbReference type="KEGG" id="mcos:GM418_05510"/>
<dbReference type="InterPro" id="IPR032265">
    <property type="entry name" value="DUF4831"/>
</dbReference>
<reference evidence="1 2" key="1">
    <citation type="submission" date="2019-11" db="EMBL/GenBank/DDBJ databases">
        <authorList>
            <person name="Zheng R.K."/>
            <person name="Sun C.M."/>
        </authorList>
    </citation>
    <scope>NUCLEOTIDE SEQUENCE [LARGE SCALE GENOMIC DNA]</scope>
    <source>
        <strain evidence="1 2">WC007</strain>
    </source>
</reference>
<organism evidence="1 2">
    <name type="scientific">Maribellus comscasis</name>
    <dbReference type="NCBI Taxonomy" id="2681766"/>
    <lineage>
        <taxon>Bacteria</taxon>
        <taxon>Pseudomonadati</taxon>
        <taxon>Bacteroidota</taxon>
        <taxon>Bacteroidia</taxon>
        <taxon>Marinilabiliales</taxon>
        <taxon>Prolixibacteraceae</taxon>
        <taxon>Maribellus</taxon>
    </lineage>
</organism>
<dbReference type="AlphaFoldDB" id="A0A6I6JUN7"/>